<evidence type="ECO:0000256" key="4">
    <source>
        <dbReference type="ARBA" id="ARBA00022833"/>
    </source>
</evidence>
<reference evidence="10 11" key="1">
    <citation type="submission" date="2017-09" db="EMBL/GenBank/DDBJ databases">
        <title>Complete genome sequence of Janthinobacterium svalbardensis PAMC 27463.</title>
        <authorList>
            <person name="Cho Y.-J."/>
            <person name="Cho A."/>
            <person name="Kim O.-S."/>
            <person name="Lee J.-I."/>
        </authorList>
    </citation>
    <scope>NUCLEOTIDE SEQUENCE [LARGE SCALE GENOMIC DNA]</scope>
    <source>
        <strain evidence="10 11">PAMC 27463</strain>
    </source>
</reference>
<keyword evidence="5 7" id="KW-0067">ATP-binding</keyword>
<evidence type="ECO:0000256" key="6">
    <source>
        <dbReference type="ARBA" id="ARBA00023146"/>
    </source>
</evidence>
<feature type="binding site" evidence="7">
    <location>
        <position position="130"/>
    </location>
    <ligand>
        <name>Zn(2+)</name>
        <dbReference type="ChEBI" id="CHEBI:29105"/>
    </ligand>
</feature>
<dbReference type="InterPro" id="IPR020058">
    <property type="entry name" value="Glu/Gln-tRNA-synth_Ib_cat-dom"/>
</dbReference>
<feature type="binding site" evidence="7">
    <location>
        <begin position="14"/>
        <end position="18"/>
    </location>
    <ligand>
        <name>L-glutamate</name>
        <dbReference type="ChEBI" id="CHEBI:29985"/>
    </ligand>
</feature>
<dbReference type="NCBIfam" id="TIGR03838">
    <property type="entry name" value="queuosine_YadB"/>
    <property type="match status" value="1"/>
</dbReference>
<feature type="binding site" evidence="7">
    <location>
        <position position="134"/>
    </location>
    <ligand>
        <name>Zn(2+)</name>
        <dbReference type="ChEBI" id="CHEBI:29105"/>
    </ligand>
</feature>
<keyword evidence="3 7" id="KW-0547">Nucleotide-binding</keyword>
<comment type="similarity">
    <text evidence="7">Belongs to the class-I aminoacyl-tRNA synthetase family. GluQ subfamily.</text>
</comment>
<dbReference type="Proteomes" id="UP000218437">
    <property type="component" value="Chromosome"/>
</dbReference>
<name>A0A290WSW5_9BURK</name>
<dbReference type="PANTHER" id="PTHR43311">
    <property type="entry name" value="GLUTAMATE--TRNA LIGASE"/>
    <property type="match status" value="1"/>
</dbReference>
<dbReference type="SUPFAM" id="SSF52374">
    <property type="entry name" value="Nucleotidylyl transferase"/>
    <property type="match status" value="1"/>
</dbReference>
<dbReference type="NCBIfam" id="NF004313">
    <property type="entry name" value="PRK05710.1-2"/>
    <property type="match status" value="1"/>
</dbReference>
<evidence type="ECO:0000256" key="2">
    <source>
        <dbReference type="ARBA" id="ARBA00022723"/>
    </source>
</evidence>
<dbReference type="GO" id="GO:0005829">
    <property type="term" value="C:cytosol"/>
    <property type="evidence" value="ECO:0007669"/>
    <property type="project" value="TreeGrafter"/>
</dbReference>
<dbReference type="GO" id="GO:0006424">
    <property type="term" value="P:glutamyl-tRNA aminoacylation"/>
    <property type="evidence" value="ECO:0007669"/>
    <property type="project" value="InterPro"/>
</dbReference>
<evidence type="ECO:0000256" key="3">
    <source>
        <dbReference type="ARBA" id="ARBA00022741"/>
    </source>
</evidence>
<dbReference type="InterPro" id="IPR049940">
    <property type="entry name" value="GluQ/Sye"/>
</dbReference>
<evidence type="ECO:0000259" key="9">
    <source>
        <dbReference type="Pfam" id="PF00749"/>
    </source>
</evidence>
<evidence type="ECO:0000256" key="8">
    <source>
        <dbReference type="RuleBase" id="RU363037"/>
    </source>
</evidence>
<feature type="domain" description="Glutamyl/glutaminyl-tRNA synthetase class Ib catalytic" evidence="9">
    <location>
        <begin position="14"/>
        <end position="282"/>
    </location>
</feature>
<dbReference type="EMBL" id="CP023422">
    <property type="protein sequence ID" value="ATD59987.1"/>
    <property type="molecule type" value="Genomic_DNA"/>
</dbReference>
<feature type="short sequence motif" description="'KMSKS' region" evidence="7">
    <location>
        <begin position="247"/>
        <end position="251"/>
    </location>
</feature>
<dbReference type="NCBIfam" id="NF004314">
    <property type="entry name" value="PRK05710.1-3"/>
    <property type="match status" value="1"/>
</dbReference>
<keyword evidence="4 7" id="KW-0862">Zinc</keyword>
<organism evidence="10 11">
    <name type="scientific">Janthinobacterium svalbardensis</name>
    <dbReference type="NCBI Taxonomy" id="368607"/>
    <lineage>
        <taxon>Bacteria</taxon>
        <taxon>Pseudomonadati</taxon>
        <taxon>Pseudomonadota</taxon>
        <taxon>Betaproteobacteria</taxon>
        <taxon>Burkholderiales</taxon>
        <taxon>Oxalobacteraceae</taxon>
        <taxon>Janthinobacterium</taxon>
    </lineage>
</organism>
<dbReference type="GO" id="GO:0008270">
    <property type="term" value="F:zinc ion binding"/>
    <property type="evidence" value="ECO:0007669"/>
    <property type="project" value="UniProtKB-UniRule"/>
</dbReference>
<evidence type="ECO:0000256" key="5">
    <source>
        <dbReference type="ARBA" id="ARBA00022840"/>
    </source>
</evidence>
<feature type="binding site" evidence="7">
    <location>
        <position position="106"/>
    </location>
    <ligand>
        <name>Zn(2+)</name>
        <dbReference type="ChEBI" id="CHEBI:29105"/>
    </ligand>
</feature>
<dbReference type="GO" id="GO:0006400">
    <property type="term" value="P:tRNA modification"/>
    <property type="evidence" value="ECO:0007669"/>
    <property type="project" value="InterPro"/>
</dbReference>
<dbReference type="Gene3D" id="3.40.50.620">
    <property type="entry name" value="HUPs"/>
    <property type="match status" value="1"/>
</dbReference>
<dbReference type="RefSeq" id="WP_096234133.1">
    <property type="nucleotide sequence ID" value="NZ_CP023422.1"/>
</dbReference>
<comment type="cofactor">
    <cofactor evidence="7">
        <name>Zn(2+)</name>
        <dbReference type="ChEBI" id="CHEBI:29105"/>
    </cofactor>
    <text evidence="7">Binds 1 zinc ion per subunit.</text>
</comment>
<accession>A0A290WSW5</accession>
<keyword evidence="2 7" id="KW-0479">Metal-binding</keyword>
<protein>
    <recommendedName>
        <fullName evidence="7">Glutamyl-Q tRNA(Asp) synthetase</fullName>
        <shortName evidence="7">Glu-Q-RSs</shortName>
        <ecNumber evidence="7">6.1.1.-</ecNumber>
    </recommendedName>
</protein>
<dbReference type="InterPro" id="IPR014729">
    <property type="entry name" value="Rossmann-like_a/b/a_fold"/>
</dbReference>
<feature type="binding site" evidence="7">
    <location>
        <position position="209"/>
    </location>
    <ligand>
        <name>L-glutamate</name>
        <dbReference type="ChEBI" id="CHEBI:29985"/>
    </ligand>
</feature>
<gene>
    <name evidence="7" type="primary">gluQ</name>
    <name evidence="10" type="ORF">CNX70_07145</name>
</gene>
<feature type="binding site" evidence="7">
    <location>
        <position position="250"/>
    </location>
    <ligand>
        <name>ATP</name>
        <dbReference type="ChEBI" id="CHEBI:30616"/>
    </ligand>
</feature>
<feature type="binding site" evidence="7">
    <location>
        <position position="191"/>
    </location>
    <ligand>
        <name>L-glutamate</name>
        <dbReference type="ChEBI" id="CHEBI:29985"/>
    </ligand>
</feature>
<dbReference type="GO" id="GO:0004818">
    <property type="term" value="F:glutamate-tRNA ligase activity"/>
    <property type="evidence" value="ECO:0007669"/>
    <property type="project" value="TreeGrafter"/>
</dbReference>
<dbReference type="HAMAP" id="MF_01428">
    <property type="entry name" value="Glu_Q_tRNA_synth"/>
    <property type="match status" value="1"/>
</dbReference>
<sequence length="309" mass="33503">MPSPNSSTAPYIGRFAPSPSGPLHMGSLVAAMASYLDAKVHRGTWLLRIEDLDYDRNVEGADMAILATLQRCGMTWDGEATWQSRRLALYQAALKRLQDAGLVYACGCSRKEIHDSVLQAGVPKGAAAVYPGTCRHGLAPGKAARALRLRVPEAPQAVYDFADRWHGPQRQDLAGEVGDFIVLRGDGYWAYQLAVVVDDGVQGITQVVRGADLLDSTPRQLYLHDVLGLPHPGFLHVPVVNNTSGEKLSKQTGALAFDTGTHAGELLASALLPAARFLGLDVRADDVEDFWRQTIPAWAQRLARLPECT</sequence>
<keyword evidence="11" id="KW-1185">Reference proteome</keyword>
<dbReference type="AlphaFoldDB" id="A0A290WSW5"/>
<dbReference type="KEGG" id="jsv:CNX70_07145"/>
<dbReference type="PANTHER" id="PTHR43311:SF1">
    <property type="entry name" value="GLUTAMYL-Q TRNA(ASP) SYNTHETASE"/>
    <property type="match status" value="1"/>
</dbReference>
<dbReference type="PRINTS" id="PR00987">
    <property type="entry name" value="TRNASYNTHGLU"/>
</dbReference>
<dbReference type="Pfam" id="PF00749">
    <property type="entry name" value="tRNA-synt_1c"/>
    <property type="match status" value="1"/>
</dbReference>
<keyword evidence="1 7" id="KW-0436">Ligase</keyword>
<dbReference type="EC" id="6.1.1.-" evidence="7"/>
<feature type="binding site" evidence="7">
    <location>
        <position position="108"/>
    </location>
    <ligand>
        <name>Zn(2+)</name>
        <dbReference type="ChEBI" id="CHEBI:29105"/>
    </ligand>
</feature>
<evidence type="ECO:0000313" key="11">
    <source>
        <dbReference type="Proteomes" id="UP000218437"/>
    </source>
</evidence>
<feature type="binding site" evidence="7">
    <location>
        <position position="50"/>
    </location>
    <ligand>
        <name>L-glutamate</name>
        <dbReference type="ChEBI" id="CHEBI:29985"/>
    </ligand>
</feature>
<dbReference type="InterPro" id="IPR000924">
    <property type="entry name" value="Glu/Gln-tRNA-synth"/>
</dbReference>
<evidence type="ECO:0000256" key="7">
    <source>
        <dbReference type="HAMAP-Rule" id="MF_01428"/>
    </source>
</evidence>
<evidence type="ECO:0000256" key="1">
    <source>
        <dbReference type="ARBA" id="ARBA00022598"/>
    </source>
</evidence>
<evidence type="ECO:0000313" key="10">
    <source>
        <dbReference type="EMBL" id="ATD59987.1"/>
    </source>
</evidence>
<proteinExistence type="inferred from homology"/>
<feature type="short sequence motif" description="'HIGH' region" evidence="7">
    <location>
        <begin position="17"/>
        <end position="27"/>
    </location>
</feature>
<comment type="function">
    <text evidence="7">Catalyzes the tRNA-independent activation of glutamate in presence of ATP and the subsequent transfer of glutamate onto a tRNA(Asp). Glutamate is transferred on the 2-amino-5-(4,5-dihydroxy-2-cyclopenten-1-yl) moiety of the queuosine in the wobble position of the QUC anticodon.</text>
</comment>
<dbReference type="InterPro" id="IPR022380">
    <property type="entry name" value="Glu-Q_tRNA(Asp)_Synthase"/>
</dbReference>
<dbReference type="GO" id="GO:0005524">
    <property type="term" value="F:ATP binding"/>
    <property type="evidence" value="ECO:0007669"/>
    <property type="project" value="UniProtKB-KW"/>
</dbReference>
<keyword evidence="8" id="KW-0648">Protein biosynthesis</keyword>
<keyword evidence="6 7" id="KW-0030">Aminoacyl-tRNA synthetase</keyword>